<dbReference type="InterPro" id="IPR031409">
    <property type="entry name" value="Darcynin"/>
</dbReference>
<proteinExistence type="inferred from homology"/>
<dbReference type="KEGG" id="msei:MSEDJ_52280"/>
<keyword evidence="3" id="KW-1185">Reference proteome</keyword>
<organism evidence="2 3">
    <name type="scientific">Mycolicibacterium sediminis</name>
    <dbReference type="NCBI Taxonomy" id="1286180"/>
    <lineage>
        <taxon>Bacteria</taxon>
        <taxon>Bacillati</taxon>
        <taxon>Actinomycetota</taxon>
        <taxon>Actinomycetes</taxon>
        <taxon>Mycobacteriales</taxon>
        <taxon>Mycobacteriaceae</taxon>
        <taxon>Mycolicibacterium</taxon>
    </lineage>
</organism>
<gene>
    <name evidence="2" type="ORF">MSEDJ_52280</name>
</gene>
<dbReference type="EMBL" id="AP022588">
    <property type="protein sequence ID" value="BBY31132.1"/>
    <property type="molecule type" value="Genomic_DNA"/>
</dbReference>
<dbReference type="Proteomes" id="UP000467193">
    <property type="component" value="Chromosome"/>
</dbReference>
<accession>A0A7I7QXU5</accession>
<evidence type="ECO:0000313" key="2">
    <source>
        <dbReference type="EMBL" id="BBY31132.1"/>
    </source>
</evidence>
<name>A0A7I7QXU5_9MYCO</name>
<protein>
    <submittedName>
        <fullName evidence="2">Uncharacterized protein</fullName>
    </submittedName>
</protein>
<dbReference type="Pfam" id="PF17074">
    <property type="entry name" value="Darcynin"/>
    <property type="match status" value="1"/>
</dbReference>
<evidence type="ECO:0000256" key="1">
    <source>
        <dbReference type="ARBA" id="ARBA00006869"/>
    </source>
</evidence>
<comment type="similarity">
    <text evidence="1">Belongs to the darcynin family.</text>
</comment>
<sequence length="70" mass="8006">MRWIDVEAFSSDCSDVLLADAADLRSWNTFVEALRDTEVFARPLFRLELLNVGIEDGYLDYDRSTSVGCR</sequence>
<reference evidence="2 3" key="1">
    <citation type="journal article" date="2019" name="Emerg. Microbes Infect.">
        <title>Comprehensive subspecies identification of 175 nontuberculous mycobacteria species based on 7547 genomic profiles.</title>
        <authorList>
            <person name="Matsumoto Y."/>
            <person name="Kinjo T."/>
            <person name="Motooka D."/>
            <person name="Nabeya D."/>
            <person name="Jung N."/>
            <person name="Uechi K."/>
            <person name="Horii T."/>
            <person name="Iida T."/>
            <person name="Fujita J."/>
            <person name="Nakamura S."/>
        </authorList>
    </citation>
    <scope>NUCLEOTIDE SEQUENCE [LARGE SCALE GENOMIC DNA]</scope>
    <source>
        <strain evidence="2 3">JCM 17899</strain>
    </source>
</reference>
<evidence type="ECO:0000313" key="3">
    <source>
        <dbReference type="Proteomes" id="UP000467193"/>
    </source>
</evidence>
<dbReference type="AlphaFoldDB" id="A0A7I7QXU5"/>